<name>A0A8S5QTM6_9CAUD</name>
<evidence type="ECO:0000256" key="1">
    <source>
        <dbReference type="SAM" id="MobiDB-lite"/>
    </source>
</evidence>
<dbReference type="EMBL" id="BK015728">
    <property type="protein sequence ID" value="DAE22201.1"/>
    <property type="molecule type" value="Genomic_DNA"/>
</dbReference>
<evidence type="ECO:0000313" key="3">
    <source>
        <dbReference type="EMBL" id="DAE22201.1"/>
    </source>
</evidence>
<feature type="region of interest" description="Disordered" evidence="1">
    <location>
        <begin position="131"/>
        <end position="175"/>
    </location>
</feature>
<feature type="region of interest" description="Disordered" evidence="1">
    <location>
        <begin position="207"/>
        <end position="247"/>
    </location>
</feature>
<evidence type="ECO:0000259" key="2">
    <source>
        <dbReference type="Pfam" id="PF21722"/>
    </source>
</evidence>
<organism evidence="3">
    <name type="scientific">Siphoviridae sp. ctLsx2</name>
    <dbReference type="NCBI Taxonomy" id="2826254"/>
    <lineage>
        <taxon>Viruses</taxon>
        <taxon>Duplodnaviria</taxon>
        <taxon>Heunggongvirae</taxon>
        <taxon>Uroviricota</taxon>
        <taxon>Caudoviricetes</taxon>
    </lineage>
</organism>
<sequence length="374" mass="36894">MAITGRAVTAGGGGIANRLDFTYTGGTFNERTADGVVEFLETGILTMKKDTYVDVFMVGGGAGGVTVTSSSGNGGAGGSGGCTRTIVNALLRKGVEYQVVIGAGGTGGGNSGGETSAFGYTVSGGTVAAGGSGGGKGGVSASGQTNAGDGGSNGSDGGNVGYSITGTPGKGQGATTREFGEAIGKLYAGGGGGGAGVYVSFGTSGAGGEGGGAKGNSTTDATANTGGGGGGGKASSGSSSPGGKGTAGGSGIVCIRLHQDDPTENVLSGTWKFNDTLTMPSTLFTENFDYDGTFAYAGSNFYTVMGARAFSAITDLCFGHNSGDLSTNYVQVYDFTHNMWREATAKTIKFWNRYQVVSPEFYAWFTANATKISD</sequence>
<feature type="domain" description="Glycine-rich" evidence="2">
    <location>
        <begin position="48"/>
        <end position="256"/>
    </location>
</feature>
<feature type="compositionally biased region" description="Gly residues" evidence="1">
    <location>
        <begin position="131"/>
        <end position="140"/>
    </location>
</feature>
<dbReference type="Pfam" id="PF21722">
    <property type="entry name" value="Gly_rich_2"/>
    <property type="match status" value="1"/>
</dbReference>
<feature type="compositionally biased region" description="Gly residues" evidence="1">
    <location>
        <begin position="148"/>
        <end position="160"/>
    </location>
</feature>
<reference evidence="3" key="1">
    <citation type="journal article" date="2021" name="Proc. Natl. Acad. Sci. U.S.A.">
        <title>A Catalog of Tens of Thousands of Viruses from Human Metagenomes Reveals Hidden Associations with Chronic Diseases.</title>
        <authorList>
            <person name="Tisza M.J."/>
            <person name="Buck C.B."/>
        </authorList>
    </citation>
    <scope>NUCLEOTIDE SEQUENCE</scope>
    <source>
        <strain evidence="3">CtLsx2</strain>
    </source>
</reference>
<feature type="compositionally biased region" description="Low complexity" evidence="1">
    <location>
        <begin position="215"/>
        <end position="224"/>
    </location>
</feature>
<feature type="compositionally biased region" description="Gly residues" evidence="1">
    <location>
        <begin position="225"/>
        <end position="247"/>
    </location>
</feature>
<proteinExistence type="predicted"/>
<accession>A0A8S5QTM6</accession>
<dbReference type="InterPro" id="IPR049304">
    <property type="entry name" value="Gly_rich_dom"/>
</dbReference>
<protein>
    <recommendedName>
        <fullName evidence="2">Glycine-rich domain-containing protein</fullName>
    </recommendedName>
</protein>